<dbReference type="Proteomes" id="UP000789702">
    <property type="component" value="Unassembled WGS sequence"/>
</dbReference>
<organism evidence="1 2">
    <name type="scientific">Dentiscutata heterogama</name>
    <dbReference type="NCBI Taxonomy" id="1316150"/>
    <lineage>
        <taxon>Eukaryota</taxon>
        <taxon>Fungi</taxon>
        <taxon>Fungi incertae sedis</taxon>
        <taxon>Mucoromycota</taxon>
        <taxon>Glomeromycotina</taxon>
        <taxon>Glomeromycetes</taxon>
        <taxon>Diversisporales</taxon>
        <taxon>Gigasporaceae</taxon>
        <taxon>Dentiscutata</taxon>
    </lineage>
</organism>
<sequence>MSSQERQNLQQSQNPKQIKNILKFSSLKKMSSRTRQKLIYAGKSFEEIYLYVHTTLGNYYALRSIDLSQAAYTVEYLTFPLIANEAKDLLKLKELVFKSAQELGINIEGSSEVELIPNL</sequence>
<reference evidence="1" key="1">
    <citation type="submission" date="2021-06" db="EMBL/GenBank/DDBJ databases">
        <authorList>
            <person name="Kallberg Y."/>
            <person name="Tangrot J."/>
            <person name="Rosling A."/>
        </authorList>
    </citation>
    <scope>NUCLEOTIDE SEQUENCE</scope>
    <source>
        <strain evidence="1">IL203A</strain>
    </source>
</reference>
<evidence type="ECO:0000313" key="2">
    <source>
        <dbReference type="Proteomes" id="UP000789702"/>
    </source>
</evidence>
<proteinExistence type="predicted"/>
<evidence type="ECO:0000313" key="1">
    <source>
        <dbReference type="EMBL" id="CAG8660118.1"/>
    </source>
</evidence>
<gene>
    <name evidence="1" type="ORF">DHETER_LOCUS9712</name>
</gene>
<name>A0ACA9NJP1_9GLOM</name>
<accession>A0ACA9NJP1</accession>
<dbReference type="EMBL" id="CAJVPU010017535">
    <property type="protein sequence ID" value="CAG8660118.1"/>
    <property type="molecule type" value="Genomic_DNA"/>
</dbReference>
<comment type="caution">
    <text evidence="1">The sequence shown here is derived from an EMBL/GenBank/DDBJ whole genome shotgun (WGS) entry which is preliminary data.</text>
</comment>
<keyword evidence="2" id="KW-1185">Reference proteome</keyword>
<protein>
    <submittedName>
        <fullName evidence="1">15088_t:CDS:1</fullName>
    </submittedName>
</protein>